<dbReference type="InterPro" id="IPR001452">
    <property type="entry name" value="SH3_domain"/>
</dbReference>
<dbReference type="Proteomes" id="UP000234323">
    <property type="component" value="Unassembled WGS sequence"/>
</dbReference>
<evidence type="ECO:0000259" key="5">
    <source>
        <dbReference type="PROSITE" id="PS50002"/>
    </source>
</evidence>
<dbReference type="SUPFAM" id="SSF50044">
    <property type="entry name" value="SH3-domain"/>
    <property type="match status" value="1"/>
</dbReference>
<keyword evidence="7" id="KW-1185">Reference proteome</keyword>
<dbReference type="VEuPathDB" id="FungiDB:RhiirA1_390891"/>
<gene>
    <name evidence="6" type="ORF">RhiirA4_456222</name>
</gene>
<keyword evidence="3" id="KW-0812">Transmembrane</keyword>
<feature type="domain" description="SH3" evidence="5">
    <location>
        <begin position="266"/>
        <end position="329"/>
    </location>
</feature>
<dbReference type="AlphaFoldDB" id="A0A2I1G700"/>
<reference evidence="6 7" key="1">
    <citation type="submission" date="2015-10" db="EMBL/GenBank/DDBJ databases">
        <title>Genome analyses suggest a sexual origin of heterokaryosis in a supposedly ancient asexual fungus.</title>
        <authorList>
            <person name="Ropars J."/>
            <person name="Sedzielewska K."/>
            <person name="Noel J."/>
            <person name="Charron P."/>
            <person name="Farinelli L."/>
            <person name="Marton T."/>
            <person name="Kruger M."/>
            <person name="Pelin A."/>
            <person name="Brachmann A."/>
            <person name="Corradi N."/>
        </authorList>
    </citation>
    <scope>NUCLEOTIDE SEQUENCE [LARGE SCALE GENOMIC DNA]</scope>
    <source>
        <strain evidence="6 7">A4</strain>
    </source>
</reference>
<dbReference type="EMBL" id="LLXI01000197">
    <property type="protein sequence ID" value="PKY42413.1"/>
    <property type="molecule type" value="Genomic_DNA"/>
</dbReference>
<dbReference type="VEuPathDB" id="FungiDB:FUN_021705"/>
<feature type="transmembrane region" description="Helical" evidence="3">
    <location>
        <begin position="101"/>
        <end position="122"/>
    </location>
</feature>
<evidence type="ECO:0000256" key="2">
    <source>
        <dbReference type="PROSITE-ProRule" id="PRU00192"/>
    </source>
</evidence>
<proteinExistence type="predicted"/>
<feature type="signal peptide" evidence="4">
    <location>
        <begin position="1"/>
        <end position="18"/>
    </location>
</feature>
<feature type="transmembrane region" description="Helical" evidence="3">
    <location>
        <begin position="235"/>
        <end position="259"/>
    </location>
</feature>
<dbReference type="Pfam" id="PF00018">
    <property type="entry name" value="SH3_1"/>
    <property type="match status" value="1"/>
</dbReference>
<dbReference type="PROSITE" id="PS50002">
    <property type="entry name" value="SH3"/>
    <property type="match status" value="1"/>
</dbReference>
<feature type="chain" id="PRO_5014133613" description="SH3 domain-containing protein" evidence="4">
    <location>
        <begin position="19"/>
        <end position="336"/>
    </location>
</feature>
<accession>A0A2I1G700</accession>
<evidence type="ECO:0000256" key="1">
    <source>
        <dbReference type="ARBA" id="ARBA00022443"/>
    </source>
</evidence>
<evidence type="ECO:0000256" key="3">
    <source>
        <dbReference type="SAM" id="Phobius"/>
    </source>
</evidence>
<organism evidence="6 7">
    <name type="scientific">Rhizophagus irregularis</name>
    <dbReference type="NCBI Taxonomy" id="588596"/>
    <lineage>
        <taxon>Eukaryota</taxon>
        <taxon>Fungi</taxon>
        <taxon>Fungi incertae sedis</taxon>
        <taxon>Mucoromycota</taxon>
        <taxon>Glomeromycotina</taxon>
        <taxon>Glomeromycetes</taxon>
        <taxon>Glomerales</taxon>
        <taxon>Glomeraceae</taxon>
        <taxon>Rhizophagus</taxon>
    </lineage>
</organism>
<feature type="transmembrane region" description="Helical" evidence="3">
    <location>
        <begin position="67"/>
        <end position="86"/>
    </location>
</feature>
<feature type="transmembrane region" description="Helical" evidence="3">
    <location>
        <begin position="208"/>
        <end position="229"/>
    </location>
</feature>
<dbReference type="OrthoDB" id="2381910at2759"/>
<comment type="caution">
    <text evidence="6">The sequence shown here is derived from an EMBL/GenBank/DDBJ whole genome shotgun (WGS) entry which is preliminary data.</text>
</comment>
<keyword evidence="3" id="KW-0472">Membrane</keyword>
<feature type="transmembrane region" description="Helical" evidence="3">
    <location>
        <begin position="175"/>
        <end position="196"/>
    </location>
</feature>
<keyword evidence="3" id="KW-1133">Transmembrane helix</keyword>
<dbReference type="Gene3D" id="2.30.30.40">
    <property type="entry name" value="SH3 Domains"/>
    <property type="match status" value="1"/>
</dbReference>
<evidence type="ECO:0000313" key="7">
    <source>
        <dbReference type="Proteomes" id="UP000234323"/>
    </source>
</evidence>
<keyword evidence="4" id="KW-0732">Signal</keyword>
<dbReference type="VEuPathDB" id="FungiDB:RhiirFUN_003552"/>
<sequence length="336" mass="38738">MKNFVVLLFLINVSFVSGAPTLCNNIVQSVSQVAYSDYLSFSGGLFLTFFSNPSKNDQSFFAKLKRFLIRTAVIQFMAILSLMTFMTTRFFTLNNLVLPEFLRVCSLAMYGCCGVMTLTHFIGRNMISICSCNAHTTRFFRIVTRAVIFIPIYVIQMIFQVYLKNNFPSTGYMFAFQWVSILSILFAIPLCILIIIEKLFWSVKLLYIFIYPFVFQIYLHVGYVCFFLYCDEDFISSALLLASGFALGNVLKSAFYLIFPRNIWETIPDRARTKDNYNANPNSSYDELSFSKGEILENANDNGKWWLLARNQNGETGFVQINYVSLYNSAHLFFYE</sequence>
<evidence type="ECO:0000313" key="6">
    <source>
        <dbReference type="EMBL" id="PKY42413.1"/>
    </source>
</evidence>
<keyword evidence="1 2" id="KW-0728">SH3 domain</keyword>
<dbReference type="SMART" id="SM00326">
    <property type="entry name" value="SH3"/>
    <property type="match status" value="1"/>
</dbReference>
<protein>
    <recommendedName>
        <fullName evidence="5">SH3 domain-containing protein</fullName>
    </recommendedName>
</protein>
<dbReference type="InterPro" id="IPR036028">
    <property type="entry name" value="SH3-like_dom_sf"/>
</dbReference>
<feature type="transmembrane region" description="Helical" evidence="3">
    <location>
        <begin position="142"/>
        <end position="163"/>
    </location>
</feature>
<evidence type="ECO:0000256" key="4">
    <source>
        <dbReference type="SAM" id="SignalP"/>
    </source>
</evidence>
<name>A0A2I1G700_9GLOM</name>